<feature type="transmembrane region" description="Helical" evidence="5">
    <location>
        <begin position="181"/>
        <end position="202"/>
    </location>
</feature>
<dbReference type="SUPFAM" id="SSF103473">
    <property type="entry name" value="MFS general substrate transporter"/>
    <property type="match status" value="1"/>
</dbReference>
<feature type="transmembrane region" description="Helical" evidence="5">
    <location>
        <begin position="310"/>
        <end position="333"/>
    </location>
</feature>
<feature type="transmembrane region" description="Helical" evidence="5">
    <location>
        <begin position="50"/>
        <end position="73"/>
    </location>
</feature>
<evidence type="ECO:0000313" key="7">
    <source>
        <dbReference type="EMBL" id="MBA8931316.1"/>
    </source>
</evidence>
<organism evidence="7 8">
    <name type="scientific">Kutzneria viridogrisea</name>
    <dbReference type="NCBI Taxonomy" id="47990"/>
    <lineage>
        <taxon>Bacteria</taxon>
        <taxon>Bacillati</taxon>
        <taxon>Actinomycetota</taxon>
        <taxon>Actinomycetes</taxon>
        <taxon>Pseudonocardiales</taxon>
        <taxon>Pseudonocardiaceae</taxon>
        <taxon>Kutzneria</taxon>
    </lineage>
</organism>
<dbReference type="EMBL" id="JACJID010000008">
    <property type="protein sequence ID" value="MBA8931316.1"/>
    <property type="molecule type" value="Genomic_DNA"/>
</dbReference>
<comment type="subcellular location">
    <subcellularLocation>
        <location evidence="1">Cell membrane</location>
        <topology evidence="1">Multi-pass membrane protein</topology>
    </subcellularLocation>
</comment>
<feature type="transmembrane region" description="Helical" evidence="5">
    <location>
        <begin position="21"/>
        <end position="44"/>
    </location>
</feature>
<dbReference type="Proteomes" id="UP000517916">
    <property type="component" value="Unassembled WGS sequence"/>
</dbReference>
<keyword evidence="4 5" id="KW-0472">Membrane</keyword>
<name>A0ABR6BWN4_9PSEU</name>
<protein>
    <submittedName>
        <fullName evidence="7">MFS family permease</fullName>
    </submittedName>
</protein>
<dbReference type="InterPro" id="IPR001958">
    <property type="entry name" value="Tet-R_TetA/multi-R_MdtG-like"/>
</dbReference>
<dbReference type="PANTHER" id="PTHR23542:SF1">
    <property type="entry name" value="MAJOR FACILITATOR SUPERFAMILY (MFS) PROFILE DOMAIN-CONTAINING PROTEIN"/>
    <property type="match status" value="1"/>
</dbReference>
<dbReference type="RefSeq" id="WP_025353961.1">
    <property type="nucleotide sequence ID" value="NZ_BAAABQ010000015.1"/>
</dbReference>
<feature type="transmembrane region" description="Helical" evidence="5">
    <location>
        <begin position="110"/>
        <end position="134"/>
    </location>
</feature>
<evidence type="ECO:0000256" key="1">
    <source>
        <dbReference type="ARBA" id="ARBA00004651"/>
    </source>
</evidence>
<feature type="transmembrane region" description="Helical" evidence="5">
    <location>
        <begin position="85"/>
        <end position="104"/>
    </location>
</feature>
<sequence length="415" mass="42583">MSHSASLTDYRTALTTPGARLPVLASVLARLPIAMISLALLLYVQHATGSFASGGLTAAAALVGVAIGSVVQGRVMDRLGPTRPLLVLAVFAALFAGAEVYAIESHAPELVVIALALGIGLTELTVGSASRALWVRLLPPGPARQAAYAYEAISMEVFFILGPGLAGLLAALPWAGTGLVAGSACMIVGAVAFALTPTVRAWRPTGEELRPASLLGALVSPGMRVLVLAALGFGMVIGFVEVAVPAFAAESGQREIGGVMLSLWSISSVIFGVYYGARPWPRALHLRLPVLLTGFAVLVLLLALPTTLFWLGAALLVVGTMITPQATTHSVAIEEVAPAGTATEAFGWVVTAITLGLAIGQSVSGQLVELVGPRWSFVAASAAGLVIAALLWAFRGAMRSKPLTTAATAELVTSR</sequence>
<evidence type="ECO:0000256" key="4">
    <source>
        <dbReference type="ARBA" id="ARBA00023136"/>
    </source>
</evidence>
<evidence type="ECO:0000259" key="6">
    <source>
        <dbReference type="PROSITE" id="PS50850"/>
    </source>
</evidence>
<dbReference type="InterPro" id="IPR036259">
    <property type="entry name" value="MFS_trans_sf"/>
</dbReference>
<feature type="transmembrane region" description="Helical" evidence="5">
    <location>
        <begin position="256"/>
        <end position="277"/>
    </location>
</feature>
<feature type="transmembrane region" description="Helical" evidence="5">
    <location>
        <begin position="155"/>
        <end position="175"/>
    </location>
</feature>
<feature type="transmembrane region" description="Helical" evidence="5">
    <location>
        <begin position="284"/>
        <end position="304"/>
    </location>
</feature>
<evidence type="ECO:0000256" key="3">
    <source>
        <dbReference type="ARBA" id="ARBA00022989"/>
    </source>
</evidence>
<keyword evidence="8" id="KW-1185">Reference proteome</keyword>
<dbReference type="Pfam" id="PF07690">
    <property type="entry name" value="MFS_1"/>
    <property type="match status" value="1"/>
</dbReference>
<feature type="domain" description="Major facilitator superfamily (MFS) profile" evidence="6">
    <location>
        <begin position="18"/>
        <end position="401"/>
    </location>
</feature>
<dbReference type="PANTHER" id="PTHR23542">
    <property type="match status" value="1"/>
</dbReference>
<gene>
    <name evidence="7" type="ORF">BC739_008563</name>
</gene>
<dbReference type="InterPro" id="IPR020846">
    <property type="entry name" value="MFS_dom"/>
</dbReference>
<feature type="transmembrane region" description="Helical" evidence="5">
    <location>
        <begin position="375"/>
        <end position="394"/>
    </location>
</feature>
<feature type="transmembrane region" description="Helical" evidence="5">
    <location>
        <begin position="223"/>
        <end position="244"/>
    </location>
</feature>
<keyword evidence="3 5" id="KW-1133">Transmembrane helix</keyword>
<dbReference type="Gene3D" id="1.20.1250.20">
    <property type="entry name" value="MFS general substrate transporter like domains"/>
    <property type="match status" value="1"/>
</dbReference>
<keyword evidence="2 5" id="KW-0812">Transmembrane</keyword>
<evidence type="ECO:0000256" key="5">
    <source>
        <dbReference type="SAM" id="Phobius"/>
    </source>
</evidence>
<evidence type="ECO:0000313" key="8">
    <source>
        <dbReference type="Proteomes" id="UP000517916"/>
    </source>
</evidence>
<dbReference type="PRINTS" id="PR01035">
    <property type="entry name" value="TCRTETA"/>
</dbReference>
<accession>A0ABR6BWN4</accession>
<comment type="caution">
    <text evidence="7">The sequence shown here is derived from an EMBL/GenBank/DDBJ whole genome shotgun (WGS) entry which is preliminary data.</text>
</comment>
<feature type="transmembrane region" description="Helical" evidence="5">
    <location>
        <begin position="345"/>
        <end position="363"/>
    </location>
</feature>
<proteinExistence type="predicted"/>
<dbReference type="PROSITE" id="PS50850">
    <property type="entry name" value="MFS"/>
    <property type="match status" value="1"/>
</dbReference>
<dbReference type="InterPro" id="IPR011701">
    <property type="entry name" value="MFS"/>
</dbReference>
<reference evidence="7 8" key="1">
    <citation type="submission" date="2020-08" db="EMBL/GenBank/DDBJ databases">
        <title>Genomic Encyclopedia of Archaeal and Bacterial Type Strains, Phase II (KMG-II): from individual species to whole genera.</title>
        <authorList>
            <person name="Goeker M."/>
        </authorList>
    </citation>
    <scope>NUCLEOTIDE SEQUENCE [LARGE SCALE GENOMIC DNA]</scope>
    <source>
        <strain evidence="7 8">DSM 43850</strain>
    </source>
</reference>
<evidence type="ECO:0000256" key="2">
    <source>
        <dbReference type="ARBA" id="ARBA00022692"/>
    </source>
</evidence>